<protein>
    <submittedName>
        <fullName evidence="3">Putative insecticidal toxin complex protein</fullName>
    </submittedName>
</protein>
<dbReference type="Proteomes" id="UP000041882">
    <property type="component" value="Unassembled WGS sequence"/>
</dbReference>
<keyword evidence="4" id="KW-1185">Reference proteome</keyword>
<dbReference type="InterPro" id="IPR018003">
    <property type="entry name" value="Insecticidal_toxin/plasmid_vir"/>
</dbReference>
<gene>
    <name evidence="3" type="ORF">ERS008472_04020</name>
</gene>
<name>A0A0T9R173_9GAMM</name>
<sequence length="823" mass="92486">MPNKKSNLSSTATTLEKEIAALNIPGLKTIFDVAGESPAQFIEQVVKANSTEEIANLLYCQAKAEVNNQYARKRAQQLRLDPVLQSITKLNTLDEVTPLRTSANQLTDNAIPERTDKYAAPSSIQSMFSPSRYLCKLYEVAQELHDKNSPLHIDKRRPDLQTLILSDETAKQEVSTLDILLETLQKKINLDDLAKITGKYDEDSFTLPYDDELTIINAVLESKHTRLRNIAALLADDIQQVKLTPALVQEQLGLNPASYDLLTAESSLTNNKRLAHAAKLTVSQLNKLIADIQGNSHSTNEQVLTVLSEYVRLNHQYGLSVDQFSAVISKRNDSATGEIIPQLFGLSFSQAEMLLMLCEKPEVMKNIAQGDISTILSAISELENIVQWVHEKKLDLTALNAMLTTQYSATATPELFNFLSNIYHSVDIQADAELLKQSLCRSLAAGFHLKTEVIAGLVRWLESNDADFKPKVLIQNITDVFADNPTLEKLEHHPELVAQCQKLSQYVLIAQWAELTPQDIDLLLQPQLMTGSEQPLRPNFSLLCLLADFKAWQQQVKVPVSEALRYFPLLNSSDGINLKNLKLETKELEKQVEDINKKLTSVDENSNKIKELKTSSNNLSIEIQSIESKITSKNALAKRLTILIEQTSSDDFFPPDAGKYFAQQYEKQKGELLNYIETLTSNLKGISSDRNSQLIEIEQLSHFLQLTNEDIISESKKREELNLKIKNNNRVINEITFSEESMLVKIHGWDQQQAKEMIENTSPEQYPVQFITVNKLCSHINMAHQLNITVKDLMNLKSLALEAHNDQLKSVVKSTTEGLIASL</sequence>
<accession>A0A0T9R173</accession>
<keyword evidence="1" id="KW-0843">Virulence</keyword>
<feature type="coiled-coil region" evidence="2">
    <location>
        <begin position="578"/>
        <end position="629"/>
    </location>
</feature>
<reference evidence="4" key="1">
    <citation type="submission" date="2015-03" db="EMBL/GenBank/DDBJ databases">
        <authorList>
            <consortium name="Pathogen Informatics"/>
            <person name="Murphy D."/>
        </authorList>
    </citation>
    <scope>NUCLEOTIDE SEQUENCE [LARGE SCALE GENOMIC DNA]</scope>
    <source>
        <strain evidence="4">IP6945</strain>
    </source>
</reference>
<dbReference type="AlphaFoldDB" id="A0A0T9R173"/>
<evidence type="ECO:0000256" key="1">
    <source>
        <dbReference type="ARBA" id="ARBA00023026"/>
    </source>
</evidence>
<dbReference type="Pfam" id="PF03538">
    <property type="entry name" value="VRP1"/>
    <property type="match status" value="1"/>
</dbReference>
<evidence type="ECO:0000313" key="4">
    <source>
        <dbReference type="Proteomes" id="UP000041882"/>
    </source>
</evidence>
<evidence type="ECO:0000313" key="3">
    <source>
        <dbReference type="EMBL" id="CNI39253.1"/>
    </source>
</evidence>
<organism evidence="3 4">
    <name type="scientific">Yersinia thracica</name>
    <dbReference type="NCBI Taxonomy" id="2890319"/>
    <lineage>
        <taxon>Bacteria</taxon>
        <taxon>Pseudomonadati</taxon>
        <taxon>Pseudomonadota</taxon>
        <taxon>Gammaproteobacteria</taxon>
        <taxon>Enterobacterales</taxon>
        <taxon>Yersiniaceae</taxon>
        <taxon>Yersinia</taxon>
    </lineage>
</organism>
<proteinExistence type="predicted"/>
<dbReference type="RefSeq" id="WP_050116506.1">
    <property type="nucleotide sequence ID" value="NZ_CQAW01000032.1"/>
</dbReference>
<evidence type="ECO:0000256" key="2">
    <source>
        <dbReference type="SAM" id="Coils"/>
    </source>
</evidence>
<dbReference type="EMBL" id="CQAW01000032">
    <property type="protein sequence ID" value="CNI39253.1"/>
    <property type="molecule type" value="Genomic_DNA"/>
</dbReference>
<keyword evidence="2" id="KW-0175">Coiled coil</keyword>